<evidence type="ECO:0000256" key="2">
    <source>
        <dbReference type="SAM" id="MobiDB-lite"/>
    </source>
</evidence>
<evidence type="ECO:0000313" key="5">
    <source>
        <dbReference type="Proteomes" id="UP001159405"/>
    </source>
</evidence>
<proteinExistence type="predicted"/>
<comment type="caution">
    <text evidence="4">The sequence shown here is derived from an EMBL/GenBank/DDBJ whole genome shotgun (WGS) entry which is preliminary data.</text>
</comment>
<accession>A0ABN8SCX8</accession>
<organism evidence="4 5">
    <name type="scientific">Porites lobata</name>
    <dbReference type="NCBI Taxonomy" id="104759"/>
    <lineage>
        <taxon>Eukaryota</taxon>
        <taxon>Metazoa</taxon>
        <taxon>Cnidaria</taxon>
        <taxon>Anthozoa</taxon>
        <taxon>Hexacorallia</taxon>
        <taxon>Scleractinia</taxon>
        <taxon>Fungiina</taxon>
        <taxon>Poritidae</taxon>
        <taxon>Porites</taxon>
    </lineage>
</organism>
<evidence type="ECO:0000313" key="4">
    <source>
        <dbReference type="EMBL" id="CAH3189572.1"/>
    </source>
</evidence>
<evidence type="ECO:0000256" key="1">
    <source>
        <dbReference type="PROSITE-ProRule" id="PRU00042"/>
    </source>
</evidence>
<dbReference type="EMBL" id="CALNXK010000735">
    <property type="protein sequence ID" value="CAH3189572.1"/>
    <property type="molecule type" value="Genomic_DNA"/>
</dbReference>
<feature type="compositionally biased region" description="Polar residues" evidence="2">
    <location>
        <begin position="146"/>
        <end position="167"/>
    </location>
</feature>
<protein>
    <recommendedName>
        <fullName evidence="3">C2H2-type domain-containing protein</fullName>
    </recommendedName>
</protein>
<sequence>MTVCPRHRELFGTRWRCNRSRCTVPDRVAVHKGTPKAQCGLKKMISAYILRATKVLVPLGSPICKQCREHLVGLVASEEVTREPADSAPEVTGGGTQAEDQERLESAQQCIFLLSLQEEKVSTSSTSDELATGFSHMKIADESFLSPETASTASSTGDRNGSSTAGTQPRELLNTFLNQCNIQPLGRPWLEWGEVSSRTPSRYIQRSSEIVSTVLKTISPINAPHLWEALQSSDVVNRQMGLHAASLPSEVGYLEALAESYSNAASWDTRRQVLSVMTGVASFKAISTFIPGLTQYRYTMAKLHGVQHGRNAPVPEKKAPRLQIEPKQLDHFLGFITSPHLVQDLPFGEKHLHLSSGKVITVPNVVRTMIPERIVTQYNQYCAEANFKPSSRSTLLRILSECSASVRTSLQGLDYFAAEGGRAFDDLASIADNVSLLKTNGEEWGGRIKDQLKAGKLYLKSDFKVHINSEARVADHCSVYALSDVSESSFRQHCEHKHEELCDQCHALDVAIYEIGTAAQNAVFPDEEQRDEALFLFEAAKRSVQAWKAHQLRSVQQDKSRLDVLELLNNDTVLIVSDWAMKFLPQLYRESQQDWFGKRGISWHIAVVFRRVNGSEIQTQAFVHVVQSCSQDSTAVVLMMQHVLKTLHEEYPEITKAHLRQDNAGCYHCANTILACRTFEQSTGIKVVRMDFSDPQGGKGAADRLAATCKNHIRTYINEGNNFTTAAEMKEALLSYGGVEGVRVAILPSIEETVELRKISGISKLNNFLFTEDSLQAWRAYAIGPGKIIASEKVPGQCHFWEVENKKGRMSLTGGDSRIPLLLPYVGMVQAIVAVFYVTYNWLTVSFSAGGFKPITLKSASTHARLQAAPQVSEVQQSSPERYPSSVYSCPKEGCVKVFQRASALERHLSLEACTLSPERHALLDLAKHQYAARLQEGVGLIPALRAVPSSVGSSHQREEVKEGWALKQVKKPYRFNQKQKTYLEQKFNIGQSTGSKIDPAFVAKEMRRSRGKDGERLFVVSEFLTPQQVSSFFSRLALKVRQQQVEVSEEDALAVEEQSNFATAKENVLSSLQLRHPIVVDEYNVCSLVNNKSEFRKTKVALLQHLCERLELNTPVPAVSPICGTFRRSCK</sequence>
<name>A0ABN8SCX8_9CNID</name>
<dbReference type="InterPro" id="IPR013087">
    <property type="entry name" value="Znf_C2H2_type"/>
</dbReference>
<feature type="region of interest" description="Disordered" evidence="2">
    <location>
        <begin position="78"/>
        <end position="100"/>
    </location>
</feature>
<dbReference type="PANTHER" id="PTHR33845:SF1">
    <property type="entry name" value="C2H2-TYPE DOMAIN-CONTAINING PROTEIN"/>
    <property type="match status" value="1"/>
</dbReference>
<dbReference type="Proteomes" id="UP001159405">
    <property type="component" value="Unassembled WGS sequence"/>
</dbReference>
<feature type="domain" description="C2H2-type" evidence="3">
    <location>
        <begin position="888"/>
        <end position="921"/>
    </location>
</feature>
<reference evidence="4 5" key="1">
    <citation type="submission" date="2022-05" db="EMBL/GenBank/DDBJ databases">
        <authorList>
            <consortium name="Genoscope - CEA"/>
            <person name="William W."/>
        </authorList>
    </citation>
    <scope>NUCLEOTIDE SEQUENCE [LARGE SCALE GENOMIC DNA]</scope>
</reference>
<keyword evidence="1" id="KW-0862">Zinc</keyword>
<keyword evidence="5" id="KW-1185">Reference proteome</keyword>
<dbReference type="PANTHER" id="PTHR33845">
    <property type="entry name" value="C2H2-TYPE DOMAIN-CONTAINING PROTEIN"/>
    <property type="match status" value="1"/>
</dbReference>
<keyword evidence="1" id="KW-0479">Metal-binding</keyword>
<dbReference type="PROSITE" id="PS50157">
    <property type="entry name" value="ZINC_FINGER_C2H2_2"/>
    <property type="match status" value="1"/>
</dbReference>
<gene>
    <name evidence="4" type="ORF">PLOB_00044053</name>
</gene>
<feature type="region of interest" description="Disordered" evidence="2">
    <location>
        <begin position="145"/>
        <end position="168"/>
    </location>
</feature>
<keyword evidence="1" id="KW-0863">Zinc-finger</keyword>
<evidence type="ECO:0000259" key="3">
    <source>
        <dbReference type="PROSITE" id="PS50157"/>
    </source>
</evidence>